<feature type="domain" description="Putative ER transporter 6TM N-terminal" evidence="8">
    <location>
        <begin position="2"/>
        <end position="337"/>
    </location>
</feature>
<feature type="compositionally biased region" description="Low complexity" evidence="5">
    <location>
        <begin position="303"/>
        <end position="321"/>
    </location>
</feature>
<dbReference type="Pfam" id="PF10337">
    <property type="entry name" value="ArAE_2_N"/>
    <property type="match status" value="1"/>
</dbReference>
<evidence type="ECO:0000259" key="9">
    <source>
        <dbReference type="Pfam" id="PF13515"/>
    </source>
</evidence>
<evidence type="ECO:0000256" key="2">
    <source>
        <dbReference type="ARBA" id="ARBA00022692"/>
    </source>
</evidence>
<dbReference type="InterPro" id="IPR018823">
    <property type="entry name" value="ArAE_2_N"/>
</dbReference>
<feature type="domain" description="DUF2421" evidence="7">
    <location>
        <begin position="855"/>
        <end position="1132"/>
    </location>
</feature>
<evidence type="ECO:0000313" key="11">
    <source>
        <dbReference type="Proteomes" id="UP000030653"/>
    </source>
</evidence>
<feature type="compositionally biased region" description="Polar residues" evidence="5">
    <location>
        <begin position="409"/>
        <end position="423"/>
    </location>
</feature>
<evidence type="ECO:0000256" key="3">
    <source>
        <dbReference type="ARBA" id="ARBA00022989"/>
    </source>
</evidence>
<feature type="region of interest" description="Disordered" evidence="5">
    <location>
        <begin position="1025"/>
        <end position="1065"/>
    </location>
</feature>
<evidence type="ECO:0000256" key="5">
    <source>
        <dbReference type="SAM" id="MobiDB-lite"/>
    </source>
</evidence>
<reference evidence="10 11" key="1">
    <citation type="journal article" date="2012" name="Science">
        <title>The Paleozoic origin of enzymatic lignin decomposition reconstructed from 31 fungal genomes.</title>
        <authorList>
            <person name="Floudas D."/>
            <person name="Binder M."/>
            <person name="Riley R."/>
            <person name="Barry K."/>
            <person name="Blanchette R.A."/>
            <person name="Henrissat B."/>
            <person name="Martinez A.T."/>
            <person name="Otillar R."/>
            <person name="Spatafora J.W."/>
            <person name="Yadav J.S."/>
            <person name="Aerts A."/>
            <person name="Benoit I."/>
            <person name="Boyd A."/>
            <person name="Carlson A."/>
            <person name="Copeland A."/>
            <person name="Coutinho P.M."/>
            <person name="de Vries R.P."/>
            <person name="Ferreira P."/>
            <person name="Findley K."/>
            <person name="Foster B."/>
            <person name="Gaskell J."/>
            <person name="Glotzer D."/>
            <person name="Gorecki P."/>
            <person name="Heitman J."/>
            <person name="Hesse C."/>
            <person name="Hori C."/>
            <person name="Igarashi K."/>
            <person name="Jurgens J.A."/>
            <person name="Kallen N."/>
            <person name="Kersten P."/>
            <person name="Kohler A."/>
            <person name="Kuees U."/>
            <person name="Kumar T.K.A."/>
            <person name="Kuo A."/>
            <person name="LaButti K."/>
            <person name="Larrondo L.F."/>
            <person name="Lindquist E."/>
            <person name="Ling A."/>
            <person name="Lombard V."/>
            <person name="Lucas S."/>
            <person name="Lundell T."/>
            <person name="Martin R."/>
            <person name="McLaughlin D.J."/>
            <person name="Morgenstern I."/>
            <person name="Morin E."/>
            <person name="Murat C."/>
            <person name="Nagy L.G."/>
            <person name="Nolan M."/>
            <person name="Ohm R.A."/>
            <person name="Patyshakuliyeva A."/>
            <person name="Rokas A."/>
            <person name="Ruiz-Duenas F.J."/>
            <person name="Sabat G."/>
            <person name="Salamov A."/>
            <person name="Samejima M."/>
            <person name="Schmutz J."/>
            <person name="Slot J.C."/>
            <person name="St John F."/>
            <person name="Stenlid J."/>
            <person name="Sun H."/>
            <person name="Sun S."/>
            <person name="Syed K."/>
            <person name="Tsang A."/>
            <person name="Wiebenga A."/>
            <person name="Young D."/>
            <person name="Pisabarro A."/>
            <person name="Eastwood D.C."/>
            <person name="Martin F."/>
            <person name="Cullen D."/>
            <person name="Grigoriev I.V."/>
            <person name="Hibbett D.S."/>
        </authorList>
    </citation>
    <scope>NUCLEOTIDE SEQUENCE [LARGE SCALE GENOMIC DNA]</scope>
    <source>
        <strain evidence="10 11">DJM-731 SS1</strain>
    </source>
</reference>
<comment type="subcellular location">
    <subcellularLocation>
        <location evidence="1">Membrane</location>
        <topology evidence="1">Multi-pass membrane protein</topology>
    </subcellularLocation>
</comment>
<feature type="transmembrane region" description="Helical" evidence="6">
    <location>
        <begin position="833"/>
        <end position="853"/>
    </location>
</feature>
<keyword evidence="4 6" id="KW-0472">Membrane</keyword>
<feature type="transmembrane region" description="Helical" evidence="6">
    <location>
        <begin position="744"/>
        <end position="764"/>
    </location>
</feature>
<evidence type="ECO:0000256" key="1">
    <source>
        <dbReference type="ARBA" id="ARBA00004141"/>
    </source>
</evidence>
<organism evidence="10 11">
    <name type="scientific">Dacryopinax primogenitus (strain DJM 731)</name>
    <name type="common">Brown rot fungus</name>
    <dbReference type="NCBI Taxonomy" id="1858805"/>
    <lineage>
        <taxon>Eukaryota</taxon>
        <taxon>Fungi</taxon>
        <taxon>Dikarya</taxon>
        <taxon>Basidiomycota</taxon>
        <taxon>Agaricomycotina</taxon>
        <taxon>Dacrymycetes</taxon>
        <taxon>Dacrymycetales</taxon>
        <taxon>Dacrymycetaceae</taxon>
        <taxon>Dacryopinax</taxon>
    </lineage>
</organism>
<feature type="transmembrane region" description="Helical" evidence="6">
    <location>
        <begin position="770"/>
        <end position="789"/>
    </location>
</feature>
<evidence type="ECO:0000313" key="10">
    <source>
        <dbReference type="EMBL" id="EJU02307.1"/>
    </source>
</evidence>
<dbReference type="PANTHER" id="PTHR37994:SF1">
    <property type="entry name" value="ER TRANSPORTER 6TM N-TERMINAL DOMAIN-CONTAINING PROTEIN"/>
    <property type="match status" value="1"/>
</dbReference>
<dbReference type="Pfam" id="PF13515">
    <property type="entry name" value="FUSC_2"/>
    <property type="match status" value="1"/>
</dbReference>
<dbReference type="GO" id="GO:0016020">
    <property type="term" value="C:membrane"/>
    <property type="evidence" value="ECO:0007669"/>
    <property type="project" value="UniProtKB-SubCell"/>
</dbReference>
<dbReference type="HOGENOM" id="CLU_003918_2_0_1"/>
<dbReference type="AlphaFoldDB" id="M5G8W2"/>
<dbReference type="InterPro" id="IPR049453">
    <property type="entry name" value="Memb_transporter_dom"/>
</dbReference>
<dbReference type="EMBL" id="JH795862">
    <property type="protein sequence ID" value="EJU02307.1"/>
    <property type="molecule type" value="Genomic_DNA"/>
</dbReference>
<proteinExistence type="predicted"/>
<feature type="transmembrane region" description="Helical" evidence="6">
    <location>
        <begin position="131"/>
        <end position="150"/>
    </location>
</feature>
<feature type="transmembrane region" description="Helical" evidence="6">
    <location>
        <begin position="156"/>
        <end position="180"/>
    </location>
</feature>
<evidence type="ECO:0000259" key="8">
    <source>
        <dbReference type="Pfam" id="PF10337"/>
    </source>
</evidence>
<dbReference type="STRING" id="1858805.M5G8W2"/>
<dbReference type="OMA" id="NEQYLMF"/>
<accession>M5G8W2</accession>
<keyword evidence="3 6" id="KW-1133">Transmembrane helix</keyword>
<protein>
    <recommendedName>
        <fullName evidence="12">DUF2421 domain-containing protein</fullName>
    </recommendedName>
</protein>
<feature type="transmembrane region" description="Helical" evidence="6">
    <location>
        <begin position="690"/>
        <end position="709"/>
    </location>
</feature>
<name>M5G8W2_DACPD</name>
<feature type="region of interest" description="Disordered" evidence="5">
    <location>
        <begin position="295"/>
        <end position="374"/>
    </location>
</feature>
<dbReference type="GeneID" id="63685182"/>
<feature type="transmembrane region" description="Helical" evidence="6">
    <location>
        <begin position="580"/>
        <end position="605"/>
    </location>
</feature>
<feature type="transmembrane region" description="Helical" evidence="6">
    <location>
        <begin position="100"/>
        <end position="119"/>
    </location>
</feature>
<dbReference type="Pfam" id="PF10334">
    <property type="entry name" value="BRE4"/>
    <property type="match status" value="1"/>
</dbReference>
<dbReference type="OrthoDB" id="2274698at2759"/>
<evidence type="ECO:0000259" key="7">
    <source>
        <dbReference type="Pfam" id="PF10334"/>
    </source>
</evidence>
<feature type="transmembrane region" description="Helical" evidence="6">
    <location>
        <begin position="796"/>
        <end position="813"/>
    </location>
</feature>
<feature type="region of interest" description="Disordered" evidence="5">
    <location>
        <begin position="409"/>
        <end position="435"/>
    </location>
</feature>
<dbReference type="InterPro" id="IPR018820">
    <property type="entry name" value="BRE4-related_DUF2421"/>
</dbReference>
<gene>
    <name evidence="10" type="ORF">DACRYDRAFT_116034</name>
</gene>
<feature type="transmembrane region" description="Helical" evidence="6">
    <location>
        <begin position="35"/>
        <end position="55"/>
    </location>
</feature>
<dbReference type="Proteomes" id="UP000030653">
    <property type="component" value="Unassembled WGS sequence"/>
</dbReference>
<feature type="domain" description="Integral membrane bound transporter" evidence="9">
    <location>
        <begin position="716"/>
        <end position="849"/>
    </location>
</feature>
<dbReference type="RefSeq" id="XP_040629204.1">
    <property type="nucleotide sequence ID" value="XM_040770120.1"/>
</dbReference>
<keyword evidence="2 6" id="KW-0812">Transmembrane</keyword>
<evidence type="ECO:0000256" key="6">
    <source>
        <dbReference type="SAM" id="Phobius"/>
    </source>
</evidence>
<keyword evidence="11" id="KW-1185">Reference proteome</keyword>
<feature type="compositionally biased region" description="Polar residues" evidence="5">
    <location>
        <begin position="348"/>
        <end position="366"/>
    </location>
</feature>
<sequence length="1147" mass="128595">MPVEHAMGQASFFIMVAAIINPPSDPLAIFLDKTIGIFVFIGFAWVWVTIAYAIAVRVRSNVVPLDALQRESDRYPGLQATNPEAFLQFAIFDGVFLETASSAVMAAFLGVGVAVMTYLRSKLTPSFGQPTSSIFACIVMDVVLTYGALIPSFDPVLANVFVIPMLMFTAVAILGSVLIFPETVQEQYCRRYIAAISQMKTVIDEQPKMLGATPGTDEWKEYDKLKSQREALGAAYQALDVSGSNLNREIIWGRFSHNDLRDLQDSVRRLVIRIGGMAYFHSTVSEWLERKKHAEESANSQFSSRAPSRAPSPSPQDSADQLGRMQDSAAPGAAEKKNGGPENGKTPPEQSASQLNVTQSHQSSTPLDVRRSEDQTGNRLDIAHQNHRHSLSHLNLRRLLTESLGDSLLSPSETVSLTDTGSETPRGPKLRKEKKDDHHWFHWHLDSPEHPRLHGPRPVGVFESMRYITVHARFLVPREMEYVEKMQVLLADAADPLLNVCAEALGSIQTFFEAVTHDKWWKLQQNTNRAARVKADLQKKDFIKHKLLRTLTAFKTKDRLRPIEVYRHHALTPATPYRGLFFVSIYCFHLIDFAQALLIMLEAVLEAEEKRKKSRFWFPPLTFGGILGRGSRSDANELDDEDPENIQGLQEFDEAVEARDPDAEAPSNLFYYYGGKVQRGISNMFRRGDAFFAAKAGIITVVVAIPQYVQTTASFYYNNRGLWVIIMAQLTLQRWAGDTILQWMYRVIASFCGAVVGVTLWYIGSGSSDGNAYGLAAVGAVTLPVIFFLRIHSPFLVMYVLFCVTIFLVMGYSRQDGVGGFTSVNIGVGWEGGWRRFLTVVIGISIAAIFALIPPETSRHSVRRTLSRSIAQMGTMHAELLSYAGRAHHGPDTLIVDSIVRINAKLRTYLTLRIDAAEYEPTLEGRWPAAKYRKLQETLLELSDLLGQLMTVYWRIGQAHIDKRWREGLVLRTRFLQPTFIGDTMAIYYILATALKTGAPLPQILPTPLVDRAFDKKYGLRVPHAGDIDARRGQNGTDTPGRESPIPGTPREPFSAFRDPNDHPLADKHVRLEEPRAESPSVRMIDKQDLTYEMLTDEGYMTLVTGVLTTYDMLTRLDRLVMVVRELVGEKYPIKGLDREALLSDYE</sequence>
<dbReference type="PANTHER" id="PTHR37994">
    <property type="entry name" value="ARAE_2_N DOMAIN-CONTAINING PROTEIN-RELATED"/>
    <property type="match status" value="1"/>
</dbReference>
<evidence type="ECO:0008006" key="12">
    <source>
        <dbReference type="Google" id="ProtNLM"/>
    </source>
</evidence>
<evidence type="ECO:0000256" key="4">
    <source>
        <dbReference type="ARBA" id="ARBA00023136"/>
    </source>
</evidence>